<accession>A0A8H5GCA2</accession>
<gene>
    <name evidence="1" type="ORF">D9756_002386</name>
</gene>
<organism evidence="1 2">
    <name type="scientific">Leucocoprinus leucothites</name>
    <dbReference type="NCBI Taxonomy" id="201217"/>
    <lineage>
        <taxon>Eukaryota</taxon>
        <taxon>Fungi</taxon>
        <taxon>Dikarya</taxon>
        <taxon>Basidiomycota</taxon>
        <taxon>Agaricomycotina</taxon>
        <taxon>Agaricomycetes</taxon>
        <taxon>Agaricomycetidae</taxon>
        <taxon>Agaricales</taxon>
        <taxon>Agaricineae</taxon>
        <taxon>Agaricaceae</taxon>
        <taxon>Leucocoprinus</taxon>
    </lineage>
</organism>
<keyword evidence="2" id="KW-1185">Reference proteome</keyword>
<proteinExistence type="predicted"/>
<dbReference type="OrthoDB" id="3010990at2759"/>
<protein>
    <submittedName>
        <fullName evidence="1">Uncharacterized protein</fullName>
    </submittedName>
</protein>
<dbReference type="AlphaFoldDB" id="A0A8H5GCA2"/>
<name>A0A8H5GCA2_9AGAR</name>
<sequence length="487" mass="56933">MSDAGDIFLTESTWEMESQPVNTTNEWTRSRSIPLDIARLIFEKVMEDTPIPVHLALVSRQVQHWVEPFIYRHLVFCNSISLRLFYRTFRERRHSHTKTTSFFAEHVKTLHLLSGAAPRVEQMVAIGRGLKSLRAVAGWDSSWGRLILGFLADDCSGLQGVRVVDTGKGLRYTVRNEREAWRDQAEKRRRAGTEDNLLRGWIGPGAGDEDPQEDDSISNQVSCWGRKEASEDPFPYKDLSRFSISAYALRVFRINLAHRVFRDLTHLDIYYCLLFDWSTLTSMRRLTHLAVDMLTHVDLPFTEMKHAMEELCNHCRAMPQLKVIIFACINWWNRNFDILDDEDEVVAPINFSTEDWDRSGPLITTTNDEHHLHYLTQLCLGMRDPRVVLGIISDTLPNSHLMKEYMVDFIWPKNSYDWDFSVPDHVHRESWDVAEDIIEKRKKDRIERRRKAGKDPYVDGDEESQRVDGEFGFWEAVQRRWYDVHSS</sequence>
<dbReference type="Proteomes" id="UP000559027">
    <property type="component" value="Unassembled WGS sequence"/>
</dbReference>
<evidence type="ECO:0000313" key="1">
    <source>
        <dbReference type="EMBL" id="KAF5362281.1"/>
    </source>
</evidence>
<comment type="caution">
    <text evidence="1">The sequence shown here is derived from an EMBL/GenBank/DDBJ whole genome shotgun (WGS) entry which is preliminary data.</text>
</comment>
<reference evidence="1 2" key="1">
    <citation type="journal article" date="2020" name="ISME J.">
        <title>Uncovering the hidden diversity of litter-decomposition mechanisms in mushroom-forming fungi.</title>
        <authorList>
            <person name="Floudas D."/>
            <person name="Bentzer J."/>
            <person name="Ahren D."/>
            <person name="Johansson T."/>
            <person name="Persson P."/>
            <person name="Tunlid A."/>
        </authorList>
    </citation>
    <scope>NUCLEOTIDE SEQUENCE [LARGE SCALE GENOMIC DNA]</scope>
    <source>
        <strain evidence="1 2">CBS 146.42</strain>
    </source>
</reference>
<dbReference type="EMBL" id="JAACJO010000002">
    <property type="protein sequence ID" value="KAF5362281.1"/>
    <property type="molecule type" value="Genomic_DNA"/>
</dbReference>
<evidence type="ECO:0000313" key="2">
    <source>
        <dbReference type="Proteomes" id="UP000559027"/>
    </source>
</evidence>